<evidence type="ECO:0000313" key="1">
    <source>
        <dbReference type="EMBL" id="KAL2046577.1"/>
    </source>
</evidence>
<evidence type="ECO:0008006" key="3">
    <source>
        <dbReference type="Google" id="ProtNLM"/>
    </source>
</evidence>
<proteinExistence type="predicted"/>
<evidence type="ECO:0000313" key="2">
    <source>
        <dbReference type="Proteomes" id="UP001590951"/>
    </source>
</evidence>
<comment type="caution">
    <text evidence="1">The sequence shown here is derived from an EMBL/GenBank/DDBJ whole genome shotgun (WGS) entry which is preliminary data.</text>
</comment>
<dbReference type="PANTHER" id="PTHR39596:SF2">
    <property type="entry name" value="HET DOMAIN PROTEIN (AFU_ORTHOLOGUE AFUA_1G17550)-RELATED"/>
    <property type="match status" value="1"/>
</dbReference>
<dbReference type="PANTHER" id="PTHR39596">
    <property type="match status" value="1"/>
</dbReference>
<sequence length="741" mass="83433">MDHLPLPHSPTYPPFEVPFLGFGYLGGPFLDYDVREGISHTDLFTRTSLSKPGDHVSAFLQSWLFFGLMMSIFDVEFPTDNFVHAPPDSNRPLLTTAYLPSLTLHWIQRVRALGGTDDALSEKADWHAHTLACLEKTHSVLVRLQAYAPKLLPEEVFVSLLALGEYLATATVVAFEGWKPPALHWAPSLAADDILSKRLRAQGCCSSQIGLIWGKGSVAALYFASNLNIKSDKEHERCNTRKCEARQINEQSYFTRHAEEGCRGGTCQHMQSDQGEMLSILRRDDSIPLILYTRSETNQSNIQIVDSRDVDFYVAISHVWSDGMGNNKNNSIWECQLHYLSRAVESLYPEAKGPVPFWFDTICFPLQPDEGYQLAMQKMKATYEDADKVLVVDASLRCVDESLLTNAECMVRIGFTGWMRRLWTMQEGILAKNLQFQFANRAFDIDRAYEEYFQEDWTTEMMPKWAESNALSICVATLVQEIRMITPEDPVNWISTVARGLAFRSTSVSTDEAIWLAVRLSLAMRSILSGPGEKRMQQAWKLMGEAGIVHPNALFTGSAKLETDGFKWAPKSLLDAQNSELYAENVPRDLPELFTEGLLVKRIGFVLKPSLLIDRSYFFCEEQCDWYKVTVQGQVGIIRQDTKPLSSLPIPSTPAILVNINEMEEDVIYAEIVSKIWIVRADDRQSAGFALADRCKGGDPDAVLAHVSQDPHDVIRGQLAWDMDQWRGVVGDKPLAHKNGS</sequence>
<reference evidence="1 2" key="1">
    <citation type="submission" date="2024-09" db="EMBL/GenBank/DDBJ databases">
        <title>Rethinking Asexuality: The Enigmatic Case of Functional Sexual Genes in Lepraria (Stereocaulaceae).</title>
        <authorList>
            <person name="Doellman M."/>
            <person name="Sun Y."/>
            <person name="Barcenas-Pena A."/>
            <person name="Lumbsch H.T."/>
            <person name="Grewe F."/>
        </authorList>
    </citation>
    <scope>NUCLEOTIDE SEQUENCE [LARGE SCALE GENOMIC DNA]</scope>
    <source>
        <strain evidence="1 2">Grewe 0041</strain>
    </source>
</reference>
<keyword evidence="2" id="KW-1185">Reference proteome</keyword>
<organism evidence="1 2">
    <name type="scientific">Lepraria finkii</name>
    <dbReference type="NCBI Taxonomy" id="1340010"/>
    <lineage>
        <taxon>Eukaryota</taxon>
        <taxon>Fungi</taxon>
        <taxon>Dikarya</taxon>
        <taxon>Ascomycota</taxon>
        <taxon>Pezizomycotina</taxon>
        <taxon>Lecanoromycetes</taxon>
        <taxon>OSLEUM clade</taxon>
        <taxon>Lecanoromycetidae</taxon>
        <taxon>Lecanorales</taxon>
        <taxon>Lecanorineae</taxon>
        <taxon>Stereocaulaceae</taxon>
        <taxon>Lepraria</taxon>
    </lineage>
</organism>
<dbReference type="EMBL" id="JBHFEH010000113">
    <property type="protein sequence ID" value="KAL2046577.1"/>
    <property type="molecule type" value="Genomic_DNA"/>
</dbReference>
<name>A0ABR4APD7_9LECA</name>
<protein>
    <recommendedName>
        <fullName evidence="3">Heterokaryon incompatibility domain-containing protein</fullName>
    </recommendedName>
</protein>
<gene>
    <name evidence="1" type="ORF">ABVK25_011736</name>
</gene>
<dbReference type="Proteomes" id="UP001590951">
    <property type="component" value="Unassembled WGS sequence"/>
</dbReference>
<accession>A0ABR4APD7</accession>